<sequence length="97" mass="11208">MSYLRIFYYYSIATNVASLLVEVHTWITWFISIQLLAVIFISLSINLYLIFLVRSLLKKMETSGHTYENQLHQFINGECKVDVNGVYPSTVIPNETA</sequence>
<feature type="transmembrane region" description="Helical" evidence="1">
    <location>
        <begin position="33"/>
        <end position="53"/>
    </location>
</feature>
<evidence type="ECO:0000313" key="2">
    <source>
        <dbReference type="EMBL" id="CAH2090115.1"/>
    </source>
</evidence>
<keyword evidence="1" id="KW-0472">Membrane</keyword>
<dbReference type="EMBL" id="CAKOGL010000009">
    <property type="protein sequence ID" value="CAH2090115.1"/>
    <property type="molecule type" value="Genomic_DNA"/>
</dbReference>
<comment type="caution">
    <text evidence="2">The sequence shown here is derived from an EMBL/GenBank/DDBJ whole genome shotgun (WGS) entry which is preliminary data.</text>
</comment>
<reference evidence="2" key="1">
    <citation type="submission" date="2022-03" db="EMBL/GenBank/DDBJ databases">
        <authorList>
            <person name="Tunstrom K."/>
        </authorList>
    </citation>
    <scope>NUCLEOTIDE SEQUENCE</scope>
</reference>
<keyword evidence="1" id="KW-1133">Transmembrane helix</keyword>
<protein>
    <submittedName>
        <fullName evidence="2">Uncharacterized protein</fullName>
    </submittedName>
</protein>
<dbReference type="Proteomes" id="UP001153954">
    <property type="component" value="Unassembled WGS sequence"/>
</dbReference>
<keyword evidence="3" id="KW-1185">Reference proteome</keyword>
<keyword evidence="1" id="KW-0812">Transmembrane</keyword>
<dbReference type="AlphaFoldDB" id="A0AAU9TSJ1"/>
<evidence type="ECO:0000313" key="3">
    <source>
        <dbReference type="Proteomes" id="UP001153954"/>
    </source>
</evidence>
<accession>A0AAU9TSJ1</accession>
<gene>
    <name evidence="2" type="ORF">EEDITHA_LOCUS6108</name>
</gene>
<name>A0AAU9TSJ1_EUPED</name>
<organism evidence="2 3">
    <name type="scientific">Euphydryas editha</name>
    <name type="common">Edith's checkerspot</name>
    <dbReference type="NCBI Taxonomy" id="104508"/>
    <lineage>
        <taxon>Eukaryota</taxon>
        <taxon>Metazoa</taxon>
        <taxon>Ecdysozoa</taxon>
        <taxon>Arthropoda</taxon>
        <taxon>Hexapoda</taxon>
        <taxon>Insecta</taxon>
        <taxon>Pterygota</taxon>
        <taxon>Neoptera</taxon>
        <taxon>Endopterygota</taxon>
        <taxon>Lepidoptera</taxon>
        <taxon>Glossata</taxon>
        <taxon>Ditrysia</taxon>
        <taxon>Papilionoidea</taxon>
        <taxon>Nymphalidae</taxon>
        <taxon>Nymphalinae</taxon>
        <taxon>Euphydryas</taxon>
    </lineage>
</organism>
<evidence type="ECO:0000256" key="1">
    <source>
        <dbReference type="SAM" id="Phobius"/>
    </source>
</evidence>
<feature type="transmembrane region" description="Helical" evidence="1">
    <location>
        <begin position="7"/>
        <end position="27"/>
    </location>
</feature>
<proteinExistence type="predicted"/>